<dbReference type="EMBL" id="WSFO01000059">
    <property type="protein sequence ID" value="KAE9623955.1"/>
    <property type="molecule type" value="Genomic_DNA"/>
</dbReference>
<comment type="caution">
    <text evidence="1">The sequence shown here is derived from an EMBL/GenBank/DDBJ whole genome shotgun (WGS) entry which is preliminary data.</text>
</comment>
<gene>
    <name evidence="1" type="ORF">GP644_23610</name>
</gene>
<protein>
    <submittedName>
        <fullName evidence="1">Uncharacterized protein</fullName>
    </submittedName>
</protein>
<dbReference type="RefSeq" id="WP_158981891.1">
    <property type="nucleotide sequence ID" value="NZ_WSFO01000059.1"/>
</dbReference>
<sequence length="116" mass="13393">MGRKRVIAPEEASLWLSVLLDAAFDPASTALDLQRSADVQNHTEPGRDWQARHGQTDLLAIASDLTQYPHDYNDARRAELLLAWAERWVQPDDWQRLQGRVRKRRQRAVPITKWGP</sequence>
<evidence type="ECO:0000313" key="1">
    <source>
        <dbReference type="EMBL" id="KAE9623955.1"/>
    </source>
</evidence>
<dbReference type="AlphaFoldDB" id="A0A6A4R6J3"/>
<organism evidence="1 2">
    <name type="scientific">Parasedimentitalea maritima</name>
    <dbReference type="NCBI Taxonomy" id="2578117"/>
    <lineage>
        <taxon>Bacteria</taxon>
        <taxon>Pseudomonadati</taxon>
        <taxon>Pseudomonadota</taxon>
        <taxon>Alphaproteobacteria</taxon>
        <taxon>Rhodobacterales</taxon>
        <taxon>Paracoccaceae</taxon>
        <taxon>Parasedimentitalea</taxon>
    </lineage>
</organism>
<proteinExistence type="predicted"/>
<evidence type="ECO:0000313" key="2">
    <source>
        <dbReference type="Proteomes" id="UP000441586"/>
    </source>
</evidence>
<reference evidence="1 2" key="1">
    <citation type="submission" date="2019-12" db="EMBL/GenBank/DDBJ databases">
        <authorList>
            <person name="Zhang Y.-J."/>
        </authorList>
    </citation>
    <scope>NUCLEOTIDE SEQUENCE [LARGE SCALE GENOMIC DNA]</scope>
    <source>
        <strain evidence="1 2">H18S-6</strain>
    </source>
</reference>
<name>A0A6A4R6J3_9RHOB</name>
<accession>A0A6A4R6J3</accession>
<dbReference type="Proteomes" id="UP000441586">
    <property type="component" value="Unassembled WGS sequence"/>
</dbReference>